<evidence type="ECO:0000259" key="10">
    <source>
        <dbReference type="PROSITE" id="PS50850"/>
    </source>
</evidence>
<dbReference type="PRINTS" id="PR00171">
    <property type="entry name" value="SUGRTRNSPORT"/>
</dbReference>
<feature type="transmembrane region" description="Helical" evidence="9">
    <location>
        <begin position="94"/>
        <end position="112"/>
    </location>
</feature>
<evidence type="ECO:0000256" key="2">
    <source>
        <dbReference type="ARBA" id="ARBA00010992"/>
    </source>
</evidence>
<evidence type="ECO:0000256" key="9">
    <source>
        <dbReference type="SAM" id="Phobius"/>
    </source>
</evidence>
<feature type="transmembrane region" description="Helical" evidence="9">
    <location>
        <begin position="439"/>
        <end position="460"/>
    </location>
</feature>
<dbReference type="InterPro" id="IPR050360">
    <property type="entry name" value="MFS_Sugar_Transporters"/>
</dbReference>
<feature type="region of interest" description="Disordered" evidence="8">
    <location>
        <begin position="507"/>
        <end position="536"/>
    </location>
</feature>
<dbReference type="InterPro" id="IPR005829">
    <property type="entry name" value="Sugar_transporter_CS"/>
</dbReference>
<dbReference type="InterPro" id="IPR003663">
    <property type="entry name" value="Sugar/inositol_transpt"/>
</dbReference>
<dbReference type="InterPro" id="IPR005828">
    <property type="entry name" value="MFS_sugar_transport-like"/>
</dbReference>
<dbReference type="PROSITE" id="PS00216">
    <property type="entry name" value="SUGAR_TRANSPORT_1"/>
    <property type="match status" value="1"/>
</dbReference>
<keyword evidence="12" id="KW-1185">Reference proteome</keyword>
<reference evidence="11" key="2">
    <citation type="submission" date="2023-05" db="EMBL/GenBank/DDBJ databases">
        <authorList>
            <consortium name="Lawrence Berkeley National Laboratory"/>
            <person name="Steindorff A."/>
            <person name="Hensen N."/>
            <person name="Bonometti L."/>
            <person name="Westerberg I."/>
            <person name="Brannstrom I.O."/>
            <person name="Guillou S."/>
            <person name="Cros-Aarteil S."/>
            <person name="Calhoun S."/>
            <person name="Haridas S."/>
            <person name="Kuo A."/>
            <person name="Mondo S."/>
            <person name="Pangilinan J."/>
            <person name="Riley R."/>
            <person name="Labutti K."/>
            <person name="Andreopoulos B."/>
            <person name="Lipzen A."/>
            <person name="Chen C."/>
            <person name="Yanf M."/>
            <person name="Daum C."/>
            <person name="Ng V."/>
            <person name="Clum A."/>
            <person name="Ohm R."/>
            <person name="Martin F."/>
            <person name="Silar P."/>
            <person name="Natvig D."/>
            <person name="Lalanne C."/>
            <person name="Gautier V."/>
            <person name="Ament-Velasquez S.L."/>
            <person name="Kruys A."/>
            <person name="Hutchinson M.I."/>
            <person name="Powell A.J."/>
            <person name="Barry K."/>
            <person name="Miller A.N."/>
            <person name="Grigoriev I.V."/>
            <person name="Debuchy R."/>
            <person name="Gladieux P."/>
            <person name="Thoren M.H."/>
            <person name="Johannesson H."/>
        </authorList>
    </citation>
    <scope>NUCLEOTIDE SEQUENCE</scope>
    <source>
        <strain evidence="11">PSN293</strain>
    </source>
</reference>
<feature type="transmembrane region" description="Helical" evidence="9">
    <location>
        <begin position="345"/>
        <end position="368"/>
    </location>
</feature>
<dbReference type="InterPro" id="IPR036259">
    <property type="entry name" value="MFS_trans_sf"/>
</dbReference>
<dbReference type="AlphaFoldDB" id="A0AAN7B0F6"/>
<feature type="transmembrane region" description="Helical" evidence="9">
    <location>
        <begin position="61"/>
        <end position="82"/>
    </location>
</feature>
<proteinExistence type="inferred from homology"/>
<feature type="transmembrane region" description="Helical" evidence="9">
    <location>
        <begin position="374"/>
        <end position="399"/>
    </location>
</feature>
<keyword evidence="3 7" id="KW-0813">Transport</keyword>
<keyword evidence="5 9" id="KW-1133">Transmembrane helix</keyword>
<dbReference type="PANTHER" id="PTHR48022:SF28">
    <property type="entry name" value="MAJOR FACILITATOR SUPERFAMILY (MFS) PROFILE DOMAIN-CONTAINING PROTEIN-RELATED"/>
    <property type="match status" value="1"/>
</dbReference>
<feature type="transmembrane region" description="Helical" evidence="9">
    <location>
        <begin position="186"/>
        <end position="204"/>
    </location>
</feature>
<evidence type="ECO:0000256" key="4">
    <source>
        <dbReference type="ARBA" id="ARBA00022692"/>
    </source>
</evidence>
<keyword evidence="6 9" id="KW-0472">Membrane</keyword>
<feature type="transmembrane region" description="Helical" evidence="9">
    <location>
        <begin position="150"/>
        <end position="174"/>
    </location>
</feature>
<dbReference type="Gene3D" id="1.20.1250.20">
    <property type="entry name" value="MFS general substrate transporter like domains"/>
    <property type="match status" value="1"/>
</dbReference>
<dbReference type="PROSITE" id="PS50850">
    <property type="entry name" value="MFS"/>
    <property type="match status" value="1"/>
</dbReference>
<dbReference type="GO" id="GO:0005351">
    <property type="term" value="F:carbohydrate:proton symporter activity"/>
    <property type="evidence" value="ECO:0007669"/>
    <property type="project" value="TreeGrafter"/>
</dbReference>
<dbReference type="SUPFAM" id="SSF103473">
    <property type="entry name" value="MFS general substrate transporter"/>
    <property type="match status" value="1"/>
</dbReference>
<evidence type="ECO:0000313" key="11">
    <source>
        <dbReference type="EMBL" id="KAK4208116.1"/>
    </source>
</evidence>
<dbReference type="Proteomes" id="UP001301769">
    <property type="component" value="Unassembled WGS sequence"/>
</dbReference>
<evidence type="ECO:0000256" key="3">
    <source>
        <dbReference type="ARBA" id="ARBA00022448"/>
    </source>
</evidence>
<evidence type="ECO:0000313" key="12">
    <source>
        <dbReference type="Proteomes" id="UP001301769"/>
    </source>
</evidence>
<keyword evidence="4 9" id="KW-0812">Transmembrane</keyword>
<feature type="transmembrane region" description="Helical" evidence="9">
    <location>
        <begin position="118"/>
        <end position="138"/>
    </location>
</feature>
<evidence type="ECO:0000256" key="8">
    <source>
        <dbReference type="SAM" id="MobiDB-lite"/>
    </source>
</evidence>
<evidence type="ECO:0000256" key="5">
    <source>
        <dbReference type="ARBA" id="ARBA00022989"/>
    </source>
</evidence>
<comment type="subcellular location">
    <subcellularLocation>
        <location evidence="1">Membrane</location>
        <topology evidence="1">Multi-pass membrane protein</topology>
    </subcellularLocation>
</comment>
<name>A0AAN7B0F6_9PEZI</name>
<organism evidence="11 12">
    <name type="scientific">Rhypophila decipiens</name>
    <dbReference type="NCBI Taxonomy" id="261697"/>
    <lineage>
        <taxon>Eukaryota</taxon>
        <taxon>Fungi</taxon>
        <taxon>Dikarya</taxon>
        <taxon>Ascomycota</taxon>
        <taxon>Pezizomycotina</taxon>
        <taxon>Sordariomycetes</taxon>
        <taxon>Sordariomycetidae</taxon>
        <taxon>Sordariales</taxon>
        <taxon>Naviculisporaceae</taxon>
        <taxon>Rhypophila</taxon>
    </lineage>
</organism>
<feature type="transmembrane region" description="Helical" evidence="9">
    <location>
        <begin position="316"/>
        <end position="338"/>
    </location>
</feature>
<comment type="caution">
    <text evidence="11">The sequence shown here is derived from an EMBL/GenBank/DDBJ whole genome shotgun (WGS) entry which is preliminary data.</text>
</comment>
<dbReference type="EMBL" id="MU858257">
    <property type="protein sequence ID" value="KAK4208116.1"/>
    <property type="molecule type" value="Genomic_DNA"/>
</dbReference>
<feature type="transmembrane region" description="Helical" evidence="9">
    <location>
        <begin position="279"/>
        <end position="301"/>
    </location>
</feature>
<dbReference type="Pfam" id="PF00083">
    <property type="entry name" value="Sugar_tr"/>
    <property type="match status" value="1"/>
</dbReference>
<accession>A0AAN7B0F6</accession>
<dbReference type="GO" id="GO:0016020">
    <property type="term" value="C:membrane"/>
    <property type="evidence" value="ECO:0007669"/>
    <property type="project" value="UniProtKB-SubCell"/>
</dbReference>
<protein>
    <submittedName>
        <fullName evidence="11">General substrate transporter</fullName>
    </submittedName>
</protein>
<evidence type="ECO:0000256" key="1">
    <source>
        <dbReference type="ARBA" id="ARBA00004141"/>
    </source>
</evidence>
<feature type="compositionally biased region" description="Basic and acidic residues" evidence="8">
    <location>
        <begin position="507"/>
        <end position="517"/>
    </location>
</feature>
<feature type="transmembrane region" description="Helical" evidence="9">
    <location>
        <begin position="411"/>
        <end position="427"/>
    </location>
</feature>
<dbReference type="PANTHER" id="PTHR48022">
    <property type="entry name" value="PLASTIDIC GLUCOSE TRANSPORTER 4"/>
    <property type="match status" value="1"/>
</dbReference>
<gene>
    <name evidence="11" type="ORF">QBC37DRAFT_82235</name>
</gene>
<dbReference type="InterPro" id="IPR020846">
    <property type="entry name" value="MFS_dom"/>
</dbReference>
<dbReference type="PROSITE" id="PS00217">
    <property type="entry name" value="SUGAR_TRANSPORT_2"/>
    <property type="match status" value="1"/>
</dbReference>
<feature type="domain" description="Major facilitator superfamily (MFS) profile" evidence="10">
    <location>
        <begin position="24"/>
        <end position="464"/>
    </location>
</feature>
<sequence>MSTFLSPLGTPSSPSSHKTLQVLITSANSAGFLLFGYDQGIMSGVVLSQSWLSQMGHPSELTIGTITALYDVGAVIGALLSAFTSDRLGRKRTLLLGSFLVLLGGALMSASFSRVEFMASRVIVGIGTGYITSVTPVYQAEIGEHEQRGWQVCCQLTTMLGGLLMAYCINYGFWFVDGEVQWRAPLGFQCVFAVFILVLGPWLVDTPRWLFRQDFGGGEGIETTRGLEVLARLRGKEADDREVKKEMKDIVDAIRLEKGQEGTWGSLFRSNGVQADKRFYLAVGIQLMQQLSGINIVTYFAPTLYTTSLGMSQDRALLLGCFTQLWYVLASFVTWYTIDRVGRRRLFISMALGMSLVLVGEAVAIAHGGMLGDVAAVVCLFLFEACFTWGWMACVWIYPPEILPLGIRAKGSALAAAADFIGNWIVVQVTPVGIAKMGWSFFLIWAGFNLVHAGIVWIFYPETGGLVLEAVDHVFTEDVAGIGHGTGLERLQWVRVRVAARAVKESRLRKREEDESRQGLLDDDSDTDDEGITASA</sequence>
<comment type="similarity">
    <text evidence="2 7">Belongs to the major facilitator superfamily. Sugar transporter (TC 2.A.1.1) family.</text>
</comment>
<reference evidence="11" key="1">
    <citation type="journal article" date="2023" name="Mol. Phylogenet. Evol.">
        <title>Genome-scale phylogeny and comparative genomics of the fungal order Sordariales.</title>
        <authorList>
            <person name="Hensen N."/>
            <person name="Bonometti L."/>
            <person name="Westerberg I."/>
            <person name="Brannstrom I.O."/>
            <person name="Guillou S."/>
            <person name="Cros-Aarteil S."/>
            <person name="Calhoun S."/>
            <person name="Haridas S."/>
            <person name="Kuo A."/>
            <person name="Mondo S."/>
            <person name="Pangilinan J."/>
            <person name="Riley R."/>
            <person name="LaButti K."/>
            <person name="Andreopoulos B."/>
            <person name="Lipzen A."/>
            <person name="Chen C."/>
            <person name="Yan M."/>
            <person name="Daum C."/>
            <person name="Ng V."/>
            <person name="Clum A."/>
            <person name="Steindorff A."/>
            <person name="Ohm R.A."/>
            <person name="Martin F."/>
            <person name="Silar P."/>
            <person name="Natvig D.O."/>
            <person name="Lalanne C."/>
            <person name="Gautier V."/>
            <person name="Ament-Velasquez S.L."/>
            <person name="Kruys A."/>
            <person name="Hutchinson M.I."/>
            <person name="Powell A.J."/>
            <person name="Barry K."/>
            <person name="Miller A.N."/>
            <person name="Grigoriev I.V."/>
            <person name="Debuchy R."/>
            <person name="Gladieux P."/>
            <person name="Hiltunen Thoren M."/>
            <person name="Johannesson H."/>
        </authorList>
    </citation>
    <scope>NUCLEOTIDE SEQUENCE</scope>
    <source>
        <strain evidence="11">PSN293</strain>
    </source>
</reference>
<dbReference type="FunFam" id="1.20.1250.20:FF:000134">
    <property type="entry name" value="MFS sugar transporter protein"/>
    <property type="match status" value="1"/>
</dbReference>
<evidence type="ECO:0000256" key="6">
    <source>
        <dbReference type="ARBA" id="ARBA00023136"/>
    </source>
</evidence>
<evidence type="ECO:0000256" key="7">
    <source>
        <dbReference type="RuleBase" id="RU003346"/>
    </source>
</evidence>
<feature type="compositionally biased region" description="Acidic residues" evidence="8">
    <location>
        <begin position="521"/>
        <end position="536"/>
    </location>
</feature>
<dbReference type="NCBIfam" id="TIGR00879">
    <property type="entry name" value="SP"/>
    <property type="match status" value="1"/>
</dbReference>